<dbReference type="RefSeq" id="WP_092771865.1">
    <property type="nucleotide sequence ID" value="NZ_FOHS01000003.1"/>
</dbReference>
<evidence type="ECO:0000313" key="3">
    <source>
        <dbReference type="Proteomes" id="UP000198697"/>
    </source>
</evidence>
<feature type="region of interest" description="Disordered" evidence="1">
    <location>
        <begin position="217"/>
        <end position="262"/>
    </location>
</feature>
<dbReference type="Proteomes" id="UP000198697">
    <property type="component" value="Unassembled WGS sequence"/>
</dbReference>
<dbReference type="Gene3D" id="3.40.50.1820">
    <property type="entry name" value="alpha/beta hydrolase"/>
    <property type="match status" value="1"/>
</dbReference>
<evidence type="ECO:0000256" key="1">
    <source>
        <dbReference type="SAM" id="MobiDB-lite"/>
    </source>
</evidence>
<dbReference type="OrthoDB" id="869379at2"/>
<organism evidence="2 3">
    <name type="scientific">Hymenobacter actinosclerus</name>
    <dbReference type="NCBI Taxonomy" id="82805"/>
    <lineage>
        <taxon>Bacteria</taxon>
        <taxon>Pseudomonadati</taxon>
        <taxon>Bacteroidota</taxon>
        <taxon>Cytophagia</taxon>
        <taxon>Cytophagales</taxon>
        <taxon>Hymenobacteraceae</taxon>
        <taxon>Hymenobacter</taxon>
    </lineage>
</organism>
<feature type="compositionally biased region" description="Polar residues" evidence="1">
    <location>
        <begin position="249"/>
        <end position="262"/>
    </location>
</feature>
<feature type="compositionally biased region" description="Low complexity" evidence="1">
    <location>
        <begin position="221"/>
        <end position="248"/>
    </location>
</feature>
<proteinExistence type="predicted"/>
<name>A0A1I0GKP2_9BACT</name>
<evidence type="ECO:0008006" key="4">
    <source>
        <dbReference type="Google" id="ProtNLM"/>
    </source>
</evidence>
<evidence type="ECO:0000313" key="2">
    <source>
        <dbReference type="EMBL" id="SET70937.1"/>
    </source>
</evidence>
<keyword evidence="3" id="KW-1185">Reference proteome</keyword>
<dbReference type="AlphaFoldDB" id="A0A1I0GKP2"/>
<reference evidence="3" key="1">
    <citation type="submission" date="2016-10" db="EMBL/GenBank/DDBJ databases">
        <authorList>
            <person name="Varghese N."/>
            <person name="Submissions S."/>
        </authorList>
    </citation>
    <scope>NUCLEOTIDE SEQUENCE [LARGE SCALE GENOMIC DNA]</scope>
    <source>
        <strain evidence="3">DSM 15310</strain>
    </source>
</reference>
<dbReference type="STRING" id="82805.SAMN04487998_2438"/>
<dbReference type="SUPFAM" id="SSF53474">
    <property type="entry name" value="alpha/beta-Hydrolases"/>
    <property type="match status" value="1"/>
</dbReference>
<dbReference type="InterPro" id="IPR029058">
    <property type="entry name" value="AB_hydrolase_fold"/>
</dbReference>
<dbReference type="EMBL" id="FOHS01000003">
    <property type="protein sequence ID" value="SET70937.1"/>
    <property type="molecule type" value="Genomic_DNA"/>
</dbReference>
<feature type="region of interest" description="Disordered" evidence="1">
    <location>
        <begin position="1"/>
        <end position="28"/>
    </location>
</feature>
<feature type="compositionally biased region" description="Acidic residues" evidence="1">
    <location>
        <begin position="9"/>
        <end position="19"/>
    </location>
</feature>
<protein>
    <recommendedName>
        <fullName evidence="4">Alpha/beta hydrolase family protein</fullName>
    </recommendedName>
</protein>
<sequence>MSEASEPIPESDEHFDSEDATPAPRRPRWRRVAAAVGRAARAPFDGAGALYRIGQDNLHFTLPVLNGAFGDQLAARHDRRAIQLSFRRYAADVAVADLDLQPAPGGRPRTTVVFLHGLMGDEVIWQTGHGPDDLRFGPRLQQDLPDLCCLYVRYNSGLHISENGRRLHELLTELVATYPAAVGELVLVGHSMGGLLIRSAGYYGSVKSEILEVEKDGNGPAGQAADAAPETAGPAGPAAALAEADGLTSSESQPTKNEQRTANYAPWLERLRDVFLLGVPNDGSFLEQNSHLTSLVLRKINLWPTRAISGLLDQRSNGIKDLRHALLVEQDWQSPHADDLFPPRTVVPLLPKVRYHVLVGSLLKSASSALHDYFGDGLVGAGSAAGRIFQDPAAPPGRLISTRIYPQLHHGTLLSNPEVYQYLRERIGA</sequence>
<gene>
    <name evidence="2" type="ORF">SAMN04487998_2438</name>
</gene>
<accession>A0A1I0GKP2</accession>